<feature type="compositionally biased region" description="Acidic residues" evidence="1">
    <location>
        <begin position="101"/>
        <end position="117"/>
    </location>
</feature>
<feature type="region of interest" description="Disordered" evidence="1">
    <location>
        <begin position="1"/>
        <end position="24"/>
    </location>
</feature>
<feature type="region of interest" description="Disordered" evidence="1">
    <location>
        <begin position="72"/>
        <end position="117"/>
    </location>
</feature>
<sequence>MMSDDSKGVTDSLSSVTDGIDRDELLADTEFEGKLDDDDSLSEVIGGRVGEVVGRRVGEQCGVLVGKALFGDVLGDGSENESDEAESSSADEDATTKEGETEAESEVTDDSEEGNET</sequence>
<reference evidence="3" key="1">
    <citation type="submission" date="2016-10" db="EMBL/GenBank/DDBJ databases">
        <authorList>
            <person name="Varghese N."/>
            <person name="Submissions S."/>
        </authorList>
    </citation>
    <scope>NUCLEOTIDE SEQUENCE [LARGE SCALE GENOMIC DNA]</scope>
    <source>
        <strain evidence="3">CGMCC 1.10121</strain>
    </source>
</reference>
<dbReference type="Proteomes" id="UP000199126">
    <property type="component" value="Unassembled WGS sequence"/>
</dbReference>
<accession>A0A1H8TJZ4</accession>
<proteinExistence type="predicted"/>
<evidence type="ECO:0000256" key="1">
    <source>
        <dbReference type="SAM" id="MobiDB-lite"/>
    </source>
</evidence>
<evidence type="ECO:0000313" key="2">
    <source>
        <dbReference type="EMBL" id="SEO91175.1"/>
    </source>
</evidence>
<gene>
    <name evidence="2" type="ORF">SAMN04487948_107116</name>
</gene>
<evidence type="ECO:0000313" key="3">
    <source>
        <dbReference type="Proteomes" id="UP000199126"/>
    </source>
</evidence>
<organism evidence="2 3">
    <name type="scientific">Halogranum amylolyticum</name>
    <dbReference type="NCBI Taxonomy" id="660520"/>
    <lineage>
        <taxon>Archaea</taxon>
        <taxon>Methanobacteriati</taxon>
        <taxon>Methanobacteriota</taxon>
        <taxon>Stenosarchaea group</taxon>
        <taxon>Halobacteria</taxon>
        <taxon>Halobacteriales</taxon>
        <taxon>Haloferacaceae</taxon>
    </lineage>
</organism>
<protein>
    <submittedName>
        <fullName evidence="2">Uncharacterized protein</fullName>
    </submittedName>
</protein>
<dbReference type="EMBL" id="FODV01000007">
    <property type="protein sequence ID" value="SEO91175.1"/>
    <property type="molecule type" value="Genomic_DNA"/>
</dbReference>
<name>A0A1H8TJZ4_9EURY</name>
<dbReference type="AlphaFoldDB" id="A0A1H8TJZ4"/>
<keyword evidence="3" id="KW-1185">Reference proteome</keyword>
<feature type="compositionally biased region" description="Acidic residues" evidence="1">
    <location>
        <begin position="78"/>
        <end position="93"/>
    </location>
</feature>